<name>A0A7J9DQG7_9ROSI</name>
<accession>A0A7J9DQG7</accession>
<evidence type="ECO:0000313" key="2">
    <source>
        <dbReference type="Proteomes" id="UP000593568"/>
    </source>
</evidence>
<dbReference type="EMBL" id="JABEZW010000004">
    <property type="protein sequence ID" value="MBA0762959.1"/>
    <property type="molecule type" value="Genomic_DNA"/>
</dbReference>
<proteinExistence type="predicted"/>
<keyword evidence="2" id="KW-1185">Reference proteome</keyword>
<gene>
    <name evidence="1" type="ORF">Gotri_012500</name>
</gene>
<reference evidence="1 2" key="1">
    <citation type="journal article" date="2019" name="Genome Biol. Evol.">
        <title>Insights into the evolution of the New World diploid cottons (Gossypium, subgenus Houzingenia) based on genome sequencing.</title>
        <authorList>
            <person name="Grover C.E."/>
            <person name="Arick M.A. 2nd"/>
            <person name="Thrash A."/>
            <person name="Conover J.L."/>
            <person name="Sanders W.S."/>
            <person name="Peterson D.G."/>
            <person name="Frelichowski J.E."/>
            <person name="Scheffler J.A."/>
            <person name="Scheffler B.E."/>
            <person name="Wendel J.F."/>
        </authorList>
    </citation>
    <scope>NUCLEOTIDE SEQUENCE [LARGE SCALE GENOMIC DNA]</scope>
    <source>
        <strain evidence="1">8</strain>
        <tissue evidence="1">Leaf</tissue>
    </source>
</reference>
<dbReference type="Proteomes" id="UP000593568">
    <property type="component" value="Unassembled WGS sequence"/>
</dbReference>
<comment type="caution">
    <text evidence="1">The sequence shown here is derived from an EMBL/GenBank/DDBJ whole genome shotgun (WGS) entry which is preliminary data.</text>
</comment>
<evidence type="ECO:0008006" key="3">
    <source>
        <dbReference type="Google" id="ProtNLM"/>
    </source>
</evidence>
<dbReference type="AlphaFoldDB" id="A0A7J9DQG7"/>
<sequence length="91" mass="10877">MLESGNYPYWKTRMKAYIKFFDEKTCHFICFSWKAHIVDSKPRKVSKPKVKWTTEEDRVSSANSKALYLKFYGIDLQEFKRVPKCTIAKEE</sequence>
<organism evidence="1 2">
    <name type="scientific">Gossypium trilobum</name>
    <dbReference type="NCBI Taxonomy" id="34281"/>
    <lineage>
        <taxon>Eukaryota</taxon>
        <taxon>Viridiplantae</taxon>
        <taxon>Streptophyta</taxon>
        <taxon>Embryophyta</taxon>
        <taxon>Tracheophyta</taxon>
        <taxon>Spermatophyta</taxon>
        <taxon>Magnoliopsida</taxon>
        <taxon>eudicotyledons</taxon>
        <taxon>Gunneridae</taxon>
        <taxon>Pentapetalae</taxon>
        <taxon>rosids</taxon>
        <taxon>malvids</taxon>
        <taxon>Malvales</taxon>
        <taxon>Malvaceae</taxon>
        <taxon>Malvoideae</taxon>
        <taxon>Gossypium</taxon>
    </lineage>
</organism>
<evidence type="ECO:0000313" key="1">
    <source>
        <dbReference type="EMBL" id="MBA0762959.1"/>
    </source>
</evidence>
<protein>
    <recommendedName>
        <fullName evidence="3">Gag-pol polyprotein</fullName>
    </recommendedName>
</protein>